<accession>A0ABT2H369</accession>
<dbReference type="Pfam" id="PF00903">
    <property type="entry name" value="Glyoxalase"/>
    <property type="match status" value="1"/>
</dbReference>
<evidence type="ECO:0000259" key="1">
    <source>
        <dbReference type="PROSITE" id="PS51819"/>
    </source>
</evidence>
<dbReference type="Proteomes" id="UP001165586">
    <property type="component" value="Unassembled WGS sequence"/>
</dbReference>
<comment type="caution">
    <text evidence="2">The sequence shown here is derived from an EMBL/GenBank/DDBJ whole genome shotgun (WGS) entry which is preliminary data.</text>
</comment>
<feature type="domain" description="VOC" evidence="1">
    <location>
        <begin position="13"/>
        <end position="140"/>
    </location>
</feature>
<reference evidence="2" key="1">
    <citation type="submission" date="2022-08" db="EMBL/GenBank/DDBJ databases">
        <authorList>
            <person name="Deng Y."/>
            <person name="Han X.-F."/>
            <person name="Zhang Y.-Q."/>
        </authorList>
    </citation>
    <scope>NUCLEOTIDE SEQUENCE</scope>
    <source>
        <strain evidence="2">CPCC 203386</strain>
    </source>
</reference>
<sequence>MPVARSHLGSTAPISDVCLVPEDLERSLDFYQNTLGFVLQHRMPGFADFEAPGAVPGVRLALWEREHLAATTGASPAPRGAGHAVIVAVNLERPEQIDELHADLVAAGVEFIKPPADYPWNARCVYFTGPDNELWELYAWLDGIEPGKV</sequence>
<dbReference type="Gene3D" id="3.10.180.10">
    <property type="entry name" value="2,3-Dihydroxybiphenyl 1,2-Dioxygenase, domain 1"/>
    <property type="match status" value="1"/>
</dbReference>
<dbReference type="PROSITE" id="PS51819">
    <property type="entry name" value="VOC"/>
    <property type="match status" value="1"/>
</dbReference>
<dbReference type="PANTHER" id="PTHR36503:SF3">
    <property type="entry name" value="BLR0126 PROTEIN"/>
    <property type="match status" value="1"/>
</dbReference>
<dbReference type="InterPro" id="IPR004360">
    <property type="entry name" value="Glyas_Fos-R_dOase_dom"/>
</dbReference>
<dbReference type="SUPFAM" id="SSF54593">
    <property type="entry name" value="Glyoxalase/Bleomycin resistance protein/Dihydroxybiphenyl dioxygenase"/>
    <property type="match status" value="1"/>
</dbReference>
<gene>
    <name evidence="2" type="ORF">N1032_11540</name>
</gene>
<dbReference type="RefSeq" id="WP_259539243.1">
    <property type="nucleotide sequence ID" value="NZ_JANLCJ010000004.1"/>
</dbReference>
<dbReference type="InterPro" id="IPR029068">
    <property type="entry name" value="Glyas_Bleomycin-R_OHBP_Dase"/>
</dbReference>
<dbReference type="EMBL" id="JANLCJ010000004">
    <property type="protein sequence ID" value="MCS5734370.1"/>
    <property type="molecule type" value="Genomic_DNA"/>
</dbReference>
<evidence type="ECO:0000313" key="3">
    <source>
        <dbReference type="Proteomes" id="UP001165586"/>
    </source>
</evidence>
<keyword evidence="3" id="KW-1185">Reference proteome</keyword>
<dbReference type="PANTHER" id="PTHR36503">
    <property type="entry name" value="BLR2520 PROTEIN"/>
    <property type="match status" value="1"/>
</dbReference>
<proteinExistence type="predicted"/>
<evidence type="ECO:0000313" key="2">
    <source>
        <dbReference type="EMBL" id="MCS5734370.1"/>
    </source>
</evidence>
<name>A0ABT2H369_9MICO</name>
<organism evidence="2 3">
    <name type="scientific">Herbiconiux daphne</name>
    <dbReference type="NCBI Taxonomy" id="2970914"/>
    <lineage>
        <taxon>Bacteria</taxon>
        <taxon>Bacillati</taxon>
        <taxon>Actinomycetota</taxon>
        <taxon>Actinomycetes</taxon>
        <taxon>Micrococcales</taxon>
        <taxon>Microbacteriaceae</taxon>
        <taxon>Herbiconiux</taxon>
    </lineage>
</organism>
<protein>
    <submittedName>
        <fullName evidence="2">VOC family protein</fullName>
    </submittedName>
</protein>
<dbReference type="InterPro" id="IPR037523">
    <property type="entry name" value="VOC_core"/>
</dbReference>